<name>A0AAW2FDG3_9HYME</name>
<dbReference type="AlphaFoldDB" id="A0AAW2FDG3"/>
<comment type="caution">
    <text evidence="2">The sequence shown here is derived from an EMBL/GenBank/DDBJ whole genome shotgun (WGS) entry which is preliminary data.</text>
</comment>
<keyword evidence="1" id="KW-1133">Transmembrane helix</keyword>
<dbReference type="EMBL" id="JADYXP020000012">
    <property type="protein sequence ID" value="KAL0113537.1"/>
    <property type="molecule type" value="Genomic_DNA"/>
</dbReference>
<keyword evidence="1" id="KW-0812">Transmembrane</keyword>
<accession>A0AAW2FDG3</accession>
<keyword evidence="3" id="KW-1185">Reference proteome</keyword>
<keyword evidence="1" id="KW-0472">Membrane</keyword>
<protein>
    <submittedName>
        <fullName evidence="2">Uncharacterized protein</fullName>
    </submittedName>
</protein>
<evidence type="ECO:0000256" key="1">
    <source>
        <dbReference type="SAM" id="Phobius"/>
    </source>
</evidence>
<feature type="transmembrane region" description="Helical" evidence="1">
    <location>
        <begin position="6"/>
        <end position="24"/>
    </location>
</feature>
<evidence type="ECO:0000313" key="2">
    <source>
        <dbReference type="EMBL" id="KAL0113537.1"/>
    </source>
</evidence>
<sequence>MTYLFCIIFIKILLIYISLKYFIISRNYTVKKLKYSNLLYVPFFNISKKCTVTTSTHFGRHL</sequence>
<organism evidence="2 3">
    <name type="scientific">Cardiocondyla obscurior</name>
    <dbReference type="NCBI Taxonomy" id="286306"/>
    <lineage>
        <taxon>Eukaryota</taxon>
        <taxon>Metazoa</taxon>
        <taxon>Ecdysozoa</taxon>
        <taxon>Arthropoda</taxon>
        <taxon>Hexapoda</taxon>
        <taxon>Insecta</taxon>
        <taxon>Pterygota</taxon>
        <taxon>Neoptera</taxon>
        <taxon>Endopterygota</taxon>
        <taxon>Hymenoptera</taxon>
        <taxon>Apocrita</taxon>
        <taxon>Aculeata</taxon>
        <taxon>Formicoidea</taxon>
        <taxon>Formicidae</taxon>
        <taxon>Myrmicinae</taxon>
        <taxon>Cardiocondyla</taxon>
    </lineage>
</organism>
<proteinExistence type="predicted"/>
<reference evidence="2 3" key="1">
    <citation type="submission" date="2023-03" db="EMBL/GenBank/DDBJ databases">
        <title>High recombination rates correlate with genetic variation in Cardiocondyla obscurior ants.</title>
        <authorList>
            <person name="Errbii M."/>
        </authorList>
    </citation>
    <scope>NUCLEOTIDE SEQUENCE [LARGE SCALE GENOMIC DNA]</scope>
    <source>
        <strain evidence="2">Alpha-2009</strain>
        <tissue evidence="2">Whole body</tissue>
    </source>
</reference>
<evidence type="ECO:0000313" key="3">
    <source>
        <dbReference type="Proteomes" id="UP001430953"/>
    </source>
</evidence>
<gene>
    <name evidence="2" type="ORF">PUN28_012596</name>
</gene>
<dbReference type="Proteomes" id="UP001430953">
    <property type="component" value="Unassembled WGS sequence"/>
</dbReference>